<proteinExistence type="predicted"/>
<sequence length="110" mass="11830">MPEAQFDRALRRGAGFTLDEALAYALEEEAPATIASPSDEEPSAGIALTRREREVADLVASGLSNKEIAAGLVIAQRTVETHVGRILAKLGLTSRLQLAAWVHQRRTPSP</sequence>
<evidence type="ECO:0000313" key="6">
    <source>
        <dbReference type="Proteomes" id="UP001445472"/>
    </source>
</evidence>
<keyword evidence="3" id="KW-0804">Transcription</keyword>
<gene>
    <name evidence="5" type="ORF">ABT276_32855</name>
</gene>
<reference evidence="5 6" key="1">
    <citation type="submission" date="2024-06" db="EMBL/GenBank/DDBJ databases">
        <title>The Natural Products Discovery Center: Release of the First 8490 Sequenced Strains for Exploring Actinobacteria Biosynthetic Diversity.</title>
        <authorList>
            <person name="Kalkreuter E."/>
            <person name="Kautsar S.A."/>
            <person name="Yang D."/>
            <person name="Bader C.D."/>
            <person name="Teijaro C.N."/>
            <person name="Fluegel L."/>
            <person name="Davis C.M."/>
            <person name="Simpson J.R."/>
            <person name="Lauterbach L."/>
            <person name="Steele A.D."/>
            <person name="Gui C."/>
            <person name="Meng S."/>
            <person name="Li G."/>
            <person name="Viehrig K."/>
            <person name="Ye F."/>
            <person name="Su P."/>
            <person name="Kiefer A.F."/>
            <person name="Nichols A."/>
            <person name="Cepeda A.J."/>
            <person name="Yan W."/>
            <person name="Fan B."/>
            <person name="Jiang Y."/>
            <person name="Adhikari A."/>
            <person name="Zheng C.-J."/>
            <person name="Schuster L."/>
            <person name="Cowan T.M."/>
            <person name="Smanski M.J."/>
            <person name="Chevrette M.G."/>
            <person name="De Carvalho L.P.S."/>
            <person name="Shen B."/>
        </authorList>
    </citation>
    <scope>NUCLEOTIDE SEQUENCE [LARGE SCALE GENOMIC DNA]</scope>
    <source>
        <strain evidence="5 6">NPDC000837</strain>
    </source>
</reference>
<evidence type="ECO:0000256" key="3">
    <source>
        <dbReference type="ARBA" id="ARBA00023163"/>
    </source>
</evidence>
<evidence type="ECO:0000313" key="5">
    <source>
        <dbReference type="EMBL" id="MER6618016.1"/>
    </source>
</evidence>
<organism evidence="5 6">
    <name type="scientific">Streptomyces xantholiticus</name>
    <dbReference type="NCBI Taxonomy" id="68285"/>
    <lineage>
        <taxon>Bacteria</taxon>
        <taxon>Bacillati</taxon>
        <taxon>Actinomycetota</taxon>
        <taxon>Actinomycetes</taxon>
        <taxon>Kitasatosporales</taxon>
        <taxon>Streptomycetaceae</taxon>
        <taxon>Streptomyces</taxon>
    </lineage>
</organism>
<dbReference type="Pfam" id="PF00196">
    <property type="entry name" value="GerE"/>
    <property type="match status" value="1"/>
</dbReference>
<dbReference type="CDD" id="cd06170">
    <property type="entry name" value="LuxR_C_like"/>
    <property type="match status" value="1"/>
</dbReference>
<evidence type="ECO:0000256" key="2">
    <source>
        <dbReference type="ARBA" id="ARBA00023125"/>
    </source>
</evidence>
<keyword evidence="1" id="KW-0805">Transcription regulation</keyword>
<comment type="caution">
    <text evidence="5">The sequence shown here is derived from an EMBL/GenBank/DDBJ whole genome shotgun (WGS) entry which is preliminary data.</text>
</comment>
<keyword evidence="2" id="KW-0238">DNA-binding</keyword>
<accession>A0ABV1V4R3</accession>
<dbReference type="InterPro" id="IPR000792">
    <property type="entry name" value="Tscrpt_reg_LuxR_C"/>
</dbReference>
<dbReference type="SMART" id="SM00421">
    <property type="entry name" value="HTH_LUXR"/>
    <property type="match status" value="1"/>
</dbReference>
<dbReference type="PROSITE" id="PS00622">
    <property type="entry name" value="HTH_LUXR_1"/>
    <property type="match status" value="1"/>
</dbReference>
<dbReference type="Gene3D" id="1.10.10.10">
    <property type="entry name" value="Winged helix-like DNA-binding domain superfamily/Winged helix DNA-binding domain"/>
    <property type="match status" value="1"/>
</dbReference>
<dbReference type="PANTHER" id="PTHR44688:SF16">
    <property type="entry name" value="DNA-BINDING TRANSCRIPTIONAL ACTIVATOR DEVR_DOSR"/>
    <property type="match status" value="1"/>
</dbReference>
<dbReference type="PROSITE" id="PS50043">
    <property type="entry name" value="HTH_LUXR_2"/>
    <property type="match status" value="1"/>
</dbReference>
<dbReference type="InterPro" id="IPR016032">
    <property type="entry name" value="Sig_transdc_resp-reg_C-effctor"/>
</dbReference>
<dbReference type="PANTHER" id="PTHR44688">
    <property type="entry name" value="DNA-BINDING TRANSCRIPTIONAL ACTIVATOR DEVR_DOSR"/>
    <property type="match status" value="1"/>
</dbReference>
<evidence type="ECO:0000256" key="1">
    <source>
        <dbReference type="ARBA" id="ARBA00023015"/>
    </source>
</evidence>
<dbReference type="SUPFAM" id="SSF46894">
    <property type="entry name" value="C-terminal effector domain of the bipartite response regulators"/>
    <property type="match status" value="1"/>
</dbReference>
<dbReference type="Proteomes" id="UP001445472">
    <property type="component" value="Unassembled WGS sequence"/>
</dbReference>
<dbReference type="InterPro" id="IPR036388">
    <property type="entry name" value="WH-like_DNA-bd_sf"/>
</dbReference>
<evidence type="ECO:0000259" key="4">
    <source>
        <dbReference type="PROSITE" id="PS50043"/>
    </source>
</evidence>
<dbReference type="PRINTS" id="PR00038">
    <property type="entry name" value="HTHLUXR"/>
</dbReference>
<feature type="domain" description="HTH luxR-type" evidence="4">
    <location>
        <begin position="41"/>
        <end position="106"/>
    </location>
</feature>
<protein>
    <submittedName>
        <fullName evidence="5">Helix-turn-helix transcriptional regulator</fullName>
    </submittedName>
</protein>
<dbReference type="RefSeq" id="WP_351978981.1">
    <property type="nucleotide sequence ID" value="NZ_JBEPBX010000049.1"/>
</dbReference>
<dbReference type="EMBL" id="JBEPBX010000049">
    <property type="protein sequence ID" value="MER6618016.1"/>
    <property type="molecule type" value="Genomic_DNA"/>
</dbReference>
<keyword evidence="6" id="KW-1185">Reference proteome</keyword>
<name>A0ABV1V4R3_9ACTN</name>